<evidence type="ECO:0000259" key="1">
    <source>
        <dbReference type="Pfam" id="PF18216"/>
    </source>
</evidence>
<dbReference type="InterPro" id="IPR040660">
    <property type="entry name" value="N_formyltrans_C"/>
</dbReference>
<feature type="domain" description="N-formyltransferase dimerization C-terminal" evidence="1">
    <location>
        <begin position="4"/>
        <end position="50"/>
    </location>
</feature>
<dbReference type="AlphaFoldDB" id="A0A7D5GH95"/>
<dbReference type="Proteomes" id="UP000509241">
    <property type="component" value="Chromosome"/>
</dbReference>
<evidence type="ECO:0000313" key="3">
    <source>
        <dbReference type="Proteomes" id="UP000509241"/>
    </source>
</evidence>
<sequence>MTEDFFDLCELGIDKTVAVHVFLNRLHALSFPPFDNNGIEEGGETYSVNIWKETTDVAPEGRHLLSY</sequence>
<dbReference type="KEGG" id="haly:HYG82_08650"/>
<accession>A0A7D5GH95</accession>
<protein>
    <recommendedName>
        <fullName evidence="1">N-formyltransferase dimerization C-terminal domain-containing protein</fullName>
    </recommendedName>
</protein>
<dbReference type="EMBL" id="CP058601">
    <property type="protein sequence ID" value="QLG48914.1"/>
    <property type="molecule type" value="Genomic_DNA"/>
</dbReference>
<name>A0A7D5GH95_9EURY</name>
<organism evidence="2 3">
    <name type="scientific">Natrinema halophilum</name>
    <dbReference type="NCBI Taxonomy" id="1699371"/>
    <lineage>
        <taxon>Archaea</taxon>
        <taxon>Methanobacteriati</taxon>
        <taxon>Methanobacteriota</taxon>
        <taxon>Stenosarchaea group</taxon>
        <taxon>Halobacteria</taxon>
        <taxon>Halobacteriales</taxon>
        <taxon>Natrialbaceae</taxon>
        <taxon>Natrinema</taxon>
    </lineage>
</organism>
<keyword evidence="3" id="KW-1185">Reference proteome</keyword>
<proteinExistence type="predicted"/>
<reference evidence="2 3" key="1">
    <citation type="submission" date="2020-07" db="EMBL/GenBank/DDBJ databases">
        <authorList>
            <person name="Cui H."/>
        </authorList>
    </citation>
    <scope>NUCLEOTIDE SEQUENCE [LARGE SCALE GENOMIC DNA]</scope>
    <source>
        <strain evidence="2 3">YPL8</strain>
    </source>
</reference>
<dbReference type="Pfam" id="PF18216">
    <property type="entry name" value="N_formyltrans_C"/>
    <property type="match status" value="1"/>
</dbReference>
<dbReference type="RefSeq" id="WP_179260650.1">
    <property type="nucleotide sequence ID" value="NZ_CP058601.1"/>
</dbReference>
<gene>
    <name evidence="2" type="ORF">HYG82_08650</name>
</gene>
<evidence type="ECO:0000313" key="2">
    <source>
        <dbReference type="EMBL" id="QLG48914.1"/>
    </source>
</evidence>
<dbReference type="GeneID" id="56033355"/>